<dbReference type="GO" id="GO:0006260">
    <property type="term" value="P:DNA replication"/>
    <property type="evidence" value="ECO:0007669"/>
    <property type="project" value="TreeGrafter"/>
</dbReference>
<organism evidence="2 3">
    <name type="scientific">Diaphorina citri</name>
    <name type="common">Asian citrus psyllid</name>
    <dbReference type="NCBI Taxonomy" id="121845"/>
    <lineage>
        <taxon>Eukaryota</taxon>
        <taxon>Metazoa</taxon>
        <taxon>Ecdysozoa</taxon>
        <taxon>Arthropoda</taxon>
        <taxon>Hexapoda</taxon>
        <taxon>Insecta</taxon>
        <taxon>Pterygota</taxon>
        <taxon>Neoptera</taxon>
        <taxon>Paraneoptera</taxon>
        <taxon>Hemiptera</taxon>
        <taxon>Sternorrhyncha</taxon>
        <taxon>Psylloidea</taxon>
        <taxon>Psyllidae</taxon>
        <taxon>Diaphorininae</taxon>
        <taxon>Diaphorina</taxon>
    </lineage>
</organism>
<dbReference type="SUPFAM" id="SSF52540">
    <property type="entry name" value="P-loop containing nucleoside triphosphate hydrolases"/>
    <property type="match status" value="1"/>
</dbReference>
<reference evidence="3" key="1">
    <citation type="submission" date="2025-08" db="UniProtKB">
        <authorList>
            <consortium name="RefSeq"/>
        </authorList>
    </citation>
    <scope>IDENTIFICATION</scope>
</reference>
<dbReference type="GeneID" id="113469035"/>
<dbReference type="InterPro" id="IPR049163">
    <property type="entry name" value="Pif1-like_2B_dom"/>
</dbReference>
<gene>
    <name evidence="3" type="primary">LOC113469035</name>
</gene>
<dbReference type="Proteomes" id="UP000079169">
    <property type="component" value="Unplaced"/>
</dbReference>
<dbReference type="PaxDb" id="121845-A0A3Q0J5L7"/>
<evidence type="ECO:0000259" key="1">
    <source>
        <dbReference type="Pfam" id="PF21530"/>
    </source>
</evidence>
<dbReference type="RefSeq" id="XP_026682238.1">
    <property type="nucleotide sequence ID" value="XM_026826437.1"/>
</dbReference>
<evidence type="ECO:0000313" key="2">
    <source>
        <dbReference type="Proteomes" id="UP000079169"/>
    </source>
</evidence>
<sequence>MGLLETASLSVLCCICPSILTPKNDTAADINNSLLNQLSGEIVKYQSVDAVVDLEEAVHYPVEFLHTLNPSGIPPHNLYLKVGAPIMLLRNLIPPRLCNGTRLQVKALHRNVIEATIFTGCGTGETVFIPRIPMIPSDYHFQFKRLQFPVKVCFAMTINKAQGQSLKVTGVDLRNDCFSHGQLYVACSRVSSSKSLVILQPESRTKNVVYKEVL</sequence>
<name>A0A3Q0J5L7_DIACI</name>
<accession>A0A3Q0J5L7</accession>
<dbReference type="AlphaFoldDB" id="A0A3Q0J5L7"/>
<dbReference type="PANTHER" id="PTHR23274:SF48">
    <property type="entry name" value="ATP-DEPENDENT DNA HELICASE"/>
    <property type="match status" value="1"/>
</dbReference>
<dbReference type="KEGG" id="dci:113469035"/>
<dbReference type="Pfam" id="PF21530">
    <property type="entry name" value="Pif1_2B_dom"/>
    <property type="match status" value="1"/>
</dbReference>
<protein>
    <submittedName>
        <fullName evidence="3">ATP-dependent DNA helicase PIF6-like</fullName>
    </submittedName>
</protein>
<dbReference type="PANTHER" id="PTHR23274">
    <property type="entry name" value="DNA HELICASE-RELATED"/>
    <property type="match status" value="1"/>
</dbReference>
<dbReference type="GO" id="GO:0005657">
    <property type="term" value="C:replication fork"/>
    <property type="evidence" value="ECO:0007669"/>
    <property type="project" value="TreeGrafter"/>
</dbReference>
<keyword evidence="2" id="KW-1185">Reference proteome</keyword>
<feature type="domain" description="DNA helicase Pif1-like 2B" evidence="1">
    <location>
        <begin position="63"/>
        <end position="107"/>
    </location>
</feature>
<evidence type="ECO:0000313" key="3">
    <source>
        <dbReference type="RefSeq" id="XP_026682238.1"/>
    </source>
</evidence>
<proteinExistence type="predicted"/>
<dbReference type="STRING" id="121845.A0A3Q0J5L7"/>
<dbReference type="InterPro" id="IPR027417">
    <property type="entry name" value="P-loop_NTPase"/>
</dbReference>